<evidence type="ECO:0000313" key="2">
    <source>
        <dbReference type="Proteomes" id="UP000007151"/>
    </source>
</evidence>
<feature type="non-terminal residue" evidence="1">
    <location>
        <position position="1"/>
    </location>
</feature>
<dbReference type="KEGG" id="dpl:KGM_201648B"/>
<gene>
    <name evidence="1" type="ORF">KGM_201648B</name>
</gene>
<comment type="caution">
    <text evidence="1">The sequence shown here is derived from an EMBL/GenBank/DDBJ whole genome shotgun (WGS) entry which is preliminary data.</text>
</comment>
<protein>
    <submittedName>
        <fullName evidence="1">Orthodenticle</fullName>
    </submittedName>
</protein>
<name>A0A212ELT5_DANPL</name>
<dbReference type="Proteomes" id="UP000007151">
    <property type="component" value="Unassembled WGS sequence"/>
</dbReference>
<reference evidence="1 2" key="1">
    <citation type="journal article" date="2011" name="Cell">
        <title>The monarch butterfly genome yields insights into long-distance migration.</title>
        <authorList>
            <person name="Zhan S."/>
            <person name="Merlin C."/>
            <person name="Boore J.L."/>
            <person name="Reppert S.M."/>
        </authorList>
    </citation>
    <scope>NUCLEOTIDE SEQUENCE [LARGE SCALE GENOMIC DNA]</scope>
    <source>
        <strain evidence="1">F-2</strain>
    </source>
</reference>
<proteinExistence type="predicted"/>
<accession>A0A212ELT5</accession>
<evidence type="ECO:0000313" key="1">
    <source>
        <dbReference type="EMBL" id="OWR42446.1"/>
    </source>
</evidence>
<dbReference type="InParanoid" id="A0A212ELT5"/>
<organism evidence="1 2">
    <name type="scientific">Danaus plexippus plexippus</name>
    <dbReference type="NCBI Taxonomy" id="278856"/>
    <lineage>
        <taxon>Eukaryota</taxon>
        <taxon>Metazoa</taxon>
        <taxon>Ecdysozoa</taxon>
        <taxon>Arthropoda</taxon>
        <taxon>Hexapoda</taxon>
        <taxon>Insecta</taxon>
        <taxon>Pterygota</taxon>
        <taxon>Neoptera</taxon>
        <taxon>Endopterygota</taxon>
        <taxon>Lepidoptera</taxon>
        <taxon>Glossata</taxon>
        <taxon>Ditrysia</taxon>
        <taxon>Papilionoidea</taxon>
        <taxon>Nymphalidae</taxon>
        <taxon>Danainae</taxon>
        <taxon>Danaini</taxon>
        <taxon>Danaina</taxon>
        <taxon>Danaus</taxon>
        <taxon>Danaus</taxon>
    </lineage>
</organism>
<sequence length="26" mass="2973">KEFLWLPDTLTDISTHKHLTGSMTSN</sequence>
<dbReference type="EMBL" id="AGBW02013982">
    <property type="protein sequence ID" value="OWR42446.1"/>
    <property type="molecule type" value="Genomic_DNA"/>
</dbReference>
<dbReference type="AlphaFoldDB" id="A0A212ELT5"/>
<keyword evidence="2" id="KW-1185">Reference proteome</keyword>